<name>A0A6J1CLJ9_MOMCH</name>
<dbReference type="GeneID" id="111012073"/>
<dbReference type="OrthoDB" id="2919534at2759"/>
<protein>
    <submittedName>
        <fullName evidence="2">Uncharacterized protein LOC111012073</fullName>
    </submittedName>
</protein>
<dbReference type="Proteomes" id="UP000504603">
    <property type="component" value="Unplaced"/>
</dbReference>
<evidence type="ECO:0000313" key="1">
    <source>
        <dbReference type="Proteomes" id="UP000504603"/>
    </source>
</evidence>
<evidence type="ECO:0000313" key="2">
    <source>
        <dbReference type="RefSeq" id="XP_022141788.1"/>
    </source>
</evidence>
<sequence>MPPRRDDRLAVINTIFRGPSRGKYRNKRKKLTREAQREVCAIQEQRSICLISFSKSDLEEVHLPHNDALVISSLIGHVQARRVLVDEGVSANIMSLTTYLALGWTRVQLKKSPTPLDEFAGESVTPKGCIDIPITIDQGDTQVTQMAEIVVIDGRSAYNAIFRRPIIHSLRAVPSTLHQVMKYSIVNRVGMVRREQKTSRECYTSALKGSTVCALEEE</sequence>
<proteinExistence type="predicted"/>
<accession>A0A6J1CLJ9</accession>
<keyword evidence="1" id="KW-1185">Reference proteome</keyword>
<gene>
    <name evidence="2" type="primary">LOC111012073</name>
</gene>
<reference evidence="2" key="1">
    <citation type="submission" date="2025-08" db="UniProtKB">
        <authorList>
            <consortium name="RefSeq"/>
        </authorList>
    </citation>
    <scope>IDENTIFICATION</scope>
    <source>
        <strain evidence="2">OHB3-1</strain>
    </source>
</reference>
<dbReference type="PANTHER" id="PTHR33240">
    <property type="entry name" value="OS08G0508500 PROTEIN"/>
    <property type="match status" value="1"/>
</dbReference>
<organism evidence="1 2">
    <name type="scientific">Momordica charantia</name>
    <name type="common">Bitter gourd</name>
    <name type="synonym">Balsam pear</name>
    <dbReference type="NCBI Taxonomy" id="3673"/>
    <lineage>
        <taxon>Eukaryota</taxon>
        <taxon>Viridiplantae</taxon>
        <taxon>Streptophyta</taxon>
        <taxon>Embryophyta</taxon>
        <taxon>Tracheophyta</taxon>
        <taxon>Spermatophyta</taxon>
        <taxon>Magnoliopsida</taxon>
        <taxon>eudicotyledons</taxon>
        <taxon>Gunneridae</taxon>
        <taxon>Pentapetalae</taxon>
        <taxon>rosids</taxon>
        <taxon>fabids</taxon>
        <taxon>Cucurbitales</taxon>
        <taxon>Cucurbitaceae</taxon>
        <taxon>Momordiceae</taxon>
        <taxon>Momordica</taxon>
    </lineage>
</organism>
<dbReference type="PANTHER" id="PTHR33240:SF15">
    <property type="entry name" value="GAG-PRO-LIKE PROTEIN"/>
    <property type="match status" value="1"/>
</dbReference>
<dbReference type="CDD" id="cd00303">
    <property type="entry name" value="retropepsin_like"/>
    <property type="match status" value="1"/>
</dbReference>
<dbReference type="AlphaFoldDB" id="A0A6J1CLJ9"/>
<dbReference type="KEGG" id="mcha:111012073"/>
<dbReference type="RefSeq" id="XP_022141788.1">
    <property type="nucleotide sequence ID" value="XM_022286096.1"/>
</dbReference>